<dbReference type="Proteomes" id="UP000814243">
    <property type="component" value="Unassembled WGS sequence"/>
</dbReference>
<organism evidence="1 2">
    <name type="scientific">Spodoptera exigua</name>
    <name type="common">Beet armyworm</name>
    <name type="synonym">Noctua fulgens</name>
    <dbReference type="NCBI Taxonomy" id="7107"/>
    <lineage>
        <taxon>Eukaryota</taxon>
        <taxon>Metazoa</taxon>
        <taxon>Ecdysozoa</taxon>
        <taxon>Arthropoda</taxon>
        <taxon>Hexapoda</taxon>
        <taxon>Insecta</taxon>
        <taxon>Pterygota</taxon>
        <taxon>Neoptera</taxon>
        <taxon>Endopterygota</taxon>
        <taxon>Lepidoptera</taxon>
        <taxon>Glossata</taxon>
        <taxon>Ditrysia</taxon>
        <taxon>Noctuoidea</taxon>
        <taxon>Noctuidae</taxon>
        <taxon>Amphipyrinae</taxon>
        <taxon>Spodoptera</taxon>
    </lineage>
</organism>
<name>A0A922M1K2_SPOEX</name>
<dbReference type="AlphaFoldDB" id="A0A922M1K2"/>
<sequence>MTLCCNSTITQELTCPNQMFRFCSDHFVDGFCGVCTRYIGLTVLTLLHDEARVLVIITIK</sequence>
<dbReference type="EMBL" id="JACEFF010000906">
    <property type="protein sequence ID" value="KAH9628601.1"/>
    <property type="molecule type" value="Genomic_DNA"/>
</dbReference>
<evidence type="ECO:0000313" key="2">
    <source>
        <dbReference type="Proteomes" id="UP000814243"/>
    </source>
</evidence>
<proteinExistence type="predicted"/>
<reference evidence="1" key="1">
    <citation type="journal article" date="2021" name="G3 (Bethesda)">
        <title>Genome and transcriptome analysis of the beet armyworm Spodoptera exigua reveals targets for pest control. .</title>
        <authorList>
            <person name="Simon S."/>
            <person name="Breeschoten T."/>
            <person name="Jansen H.J."/>
            <person name="Dirks R.P."/>
            <person name="Schranz M.E."/>
            <person name="Ros V.I.D."/>
        </authorList>
    </citation>
    <scope>NUCLEOTIDE SEQUENCE</scope>
    <source>
        <strain evidence="1">TB_SE_WUR_2020</strain>
    </source>
</reference>
<evidence type="ECO:0000313" key="1">
    <source>
        <dbReference type="EMBL" id="KAH9628601.1"/>
    </source>
</evidence>
<comment type="caution">
    <text evidence="1">The sequence shown here is derived from an EMBL/GenBank/DDBJ whole genome shotgun (WGS) entry which is preliminary data.</text>
</comment>
<accession>A0A922M1K2</accession>
<gene>
    <name evidence="1" type="ORF">HF086_010335</name>
</gene>
<protein>
    <submittedName>
        <fullName evidence="1">Uncharacterized protein</fullName>
    </submittedName>
</protein>